<sequence length="328" mass="37519">MAPERIHRARRAAGNRDVRGAGWHRSGYRDGGQMWINVNEGTYTRGRDVWECQSLADFAHDLDGWFFLFLSSPLLSMEKLVLVLPGQYKCRSITNAPFLGSHVELPDERQEGMWVDVFFRKKSLFDLAEEYPNDLVENWFNGGETVYRKYYDPEGFELKNTGFRYQPTAKRAHRLRSPPFDPHVAQRPQPRTGQQQAAGVRAPARDPAAGGMSLADCMLGAFSELARCRRMTPAQWRAHSQAEDDRIQAIADGIMEEHQLRRQGEAEAAARATVQRQRAAPRAEGGVTRARLHQLERRRARAVGRTPQEIEELEAALDARRRRRLLTR</sequence>
<dbReference type="RefSeq" id="XP_007833681.1">
    <property type="nucleotide sequence ID" value="XM_007835490.1"/>
</dbReference>
<gene>
    <name evidence="2" type="ORF">PFICI_06909</name>
</gene>
<organism evidence="2 3">
    <name type="scientific">Pestalotiopsis fici (strain W106-1 / CGMCC3.15140)</name>
    <dbReference type="NCBI Taxonomy" id="1229662"/>
    <lineage>
        <taxon>Eukaryota</taxon>
        <taxon>Fungi</taxon>
        <taxon>Dikarya</taxon>
        <taxon>Ascomycota</taxon>
        <taxon>Pezizomycotina</taxon>
        <taxon>Sordariomycetes</taxon>
        <taxon>Xylariomycetidae</taxon>
        <taxon>Amphisphaeriales</taxon>
        <taxon>Sporocadaceae</taxon>
        <taxon>Pestalotiopsis</taxon>
    </lineage>
</organism>
<keyword evidence="3" id="KW-1185">Reference proteome</keyword>
<evidence type="ECO:0000313" key="3">
    <source>
        <dbReference type="Proteomes" id="UP000030651"/>
    </source>
</evidence>
<dbReference type="GeneID" id="19271922"/>
<dbReference type="AlphaFoldDB" id="W3X936"/>
<evidence type="ECO:0000256" key="1">
    <source>
        <dbReference type="SAM" id="MobiDB-lite"/>
    </source>
</evidence>
<dbReference type="OrthoDB" id="2841597at2759"/>
<dbReference type="InParanoid" id="W3X936"/>
<dbReference type="EMBL" id="KI912112">
    <property type="protein sequence ID" value="ETS81907.1"/>
    <property type="molecule type" value="Genomic_DNA"/>
</dbReference>
<name>W3X936_PESFW</name>
<feature type="region of interest" description="Disordered" evidence="1">
    <location>
        <begin position="168"/>
        <end position="207"/>
    </location>
</feature>
<proteinExistence type="predicted"/>
<dbReference type="Proteomes" id="UP000030651">
    <property type="component" value="Unassembled WGS sequence"/>
</dbReference>
<dbReference type="KEGG" id="pfy:PFICI_06909"/>
<evidence type="ECO:0000313" key="2">
    <source>
        <dbReference type="EMBL" id="ETS81907.1"/>
    </source>
</evidence>
<accession>W3X936</accession>
<reference evidence="3" key="1">
    <citation type="journal article" date="2015" name="BMC Genomics">
        <title>Genomic and transcriptomic analysis of the endophytic fungus Pestalotiopsis fici reveals its lifestyle and high potential for synthesis of natural products.</title>
        <authorList>
            <person name="Wang X."/>
            <person name="Zhang X."/>
            <person name="Liu L."/>
            <person name="Xiang M."/>
            <person name="Wang W."/>
            <person name="Sun X."/>
            <person name="Che Y."/>
            <person name="Guo L."/>
            <person name="Liu G."/>
            <person name="Guo L."/>
            <person name="Wang C."/>
            <person name="Yin W.B."/>
            <person name="Stadler M."/>
            <person name="Zhang X."/>
            <person name="Liu X."/>
        </authorList>
    </citation>
    <scope>NUCLEOTIDE SEQUENCE [LARGE SCALE GENOMIC DNA]</scope>
    <source>
        <strain evidence="3">W106-1 / CGMCC3.15140</strain>
    </source>
</reference>
<protein>
    <submittedName>
        <fullName evidence="2">Uncharacterized protein</fullName>
    </submittedName>
</protein>
<dbReference type="HOGENOM" id="CLU_847605_0_0_1"/>